<dbReference type="GeneID" id="109402174"/>
<dbReference type="Proteomes" id="UP000069940">
    <property type="component" value="Unassembled WGS sequence"/>
</dbReference>
<evidence type="ECO:0000256" key="1">
    <source>
        <dbReference type="SAM" id="MobiDB-lite"/>
    </source>
</evidence>
<name>A0ABM1ZP69_AEDAL</name>
<evidence type="ECO:0000313" key="3">
    <source>
        <dbReference type="Proteomes" id="UP000069940"/>
    </source>
</evidence>
<feature type="region of interest" description="Disordered" evidence="1">
    <location>
        <begin position="491"/>
        <end position="511"/>
    </location>
</feature>
<evidence type="ECO:0000313" key="2">
    <source>
        <dbReference type="EnsemblMetazoa" id="AALFPA23_020339.P30012"/>
    </source>
</evidence>
<sequence length="634" mass="71677">MAKLTYVYRSDEMNCVKVSKRQLPLIGGENLMMLMDLNSRGLVFDQPPVRGQDLDEFTKKYKVLNPAELRLSLNVPTVEFTSVLSQNVPCVGCRRSVERLFYQLMLSGHPTLDPIVITGRGVLTINEDKMKSPQALCTLLHKHKLVLDELLDNQFRNRKNLRCNLHSLDTFRSRPFSETWKDVWNCMKQQCKDELAVIESSELHTMLDGYLKKHKFCQECRTKVEKAYSLLINESNPAKEKGYVAHLYSGIKRCLSDKHIHLQTKLEYIDALIKRAEPELNGRNSKNRERHAKTLEIAQEEVLTCIGMCLYERLRRISVCLREEENACQVLAAVAVHALSRSFDMAVEKKQGISNLELLYEEISREERCKEHKKEQKKLKKRKKRNEKKLTDNASDKLAKCSGEPDSKICSCSADDIEEDDEEDDDRVMLCDGTIIDAGPKSIAPMNKNESGTTKTQTMGCDCSSCQGSSIEKINNTNSCSRTSCDGGYSSEPLHSESLHTSSNVDSATSSLVSTPEGSEVACSDGLCNHGGSVHSKNKYAPFSPRNCVGTLRSPSFLQSSISGLPMTLQEMLDKSSTEEDDAENDFIPNECILEFKSRSNVIKKQREALRQQLLNNFKQLCVKHCKKEESNEN</sequence>
<feature type="compositionally biased region" description="Polar residues" evidence="1">
    <location>
        <begin position="499"/>
        <end position="511"/>
    </location>
</feature>
<dbReference type="PANTHER" id="PTHR13601">
    <property type="entry name" value="GAMETOGENETIN-BINDING PROTEIN 2"/>
    <property type="match status" value="1"/>
</dbReference>
<proteinExistence type="predicted"/>
<protein>
    <recommendedName>
        <fullName evidence="4">Gametogenetin-binding protein 2-like</fullName>
    </recommendedName>
</protein>
<reference evidence="3" key="1">
    <citation type="journal article" date="2015" name="Proc. Natl. Acad. Sci. U.S.A.">
        <title>Genome sequence of the Asian Tiger mosquito, Aedes albopictus, reveals insights into its biology, genetics, and evolution.</title>
        <authorList>
            <person name="Chen X.G."/>
            <person name="Jiang X."/>
            <person name="Gu J."/>
            <person name="Xu M."/>
            <person name="Wu Y."/>
            <person name="Deng Y."/>
            <person name="Zhang C."/>
            <person name="Bonizzoni M."/>
            <person name="Dermauw W."/>
            <person name="Vontas J."/>
            <person name="Armbruster P."/>
            <person name="Huang X."/>
            <person name="Yang Y."/>
            <person name="Zhang H."/>
            <person name="He W."/>
            <person name="Peng H."/>
            <person name="Liu Y."/>
            <person name="Wu K."/>
            <person name="Chen J."/>
            <person name="Lirakis M."/>
            <person name="Topalis P."/>
            <person name="Van Leeuwen T."/>
            <person name="Hall A.B."/>
            <person name="Jiang X."/>
            <person name="Thorpe C."/>
            <person name="Mueller R.L."/>
            <person name="Sun C."/>
            <person name="Waterhouse R.M."/>
            <person name="Yan G."/>
            <person name="Tu Z.J."/>
            <person name="Fang X."/>
            <person name="James A.A."/>
        </authorList>
    </citation>
    <scope>NUCLEOTIDE SEQUENCE [LARGE SCALE GENOMIC DNA]</scope>
    <source>
        <strain evidence="3">Foshan</strain>
    </source>
</reference>
<reference evidence="2" key="2">
    <citation type="submission" date="2025-05" db="UniProtKB">
        <authorList>
            <consortium name="EnsemblMetazoa"/>
        </authorList>
    </citation>
    <scope>IDENTIFICATION</scope>
    <source>
        <strain evidence="2">Foshan</strain>
    </source>
</reference>
<accession>A0ABM1ZP69</accession>
<dbReference type="PANTHER" id="PTHR13601:SF2">
    <property type="entry name" value="GAMETOGENETIN-BINDING PROTEIN 2"/>
    <property type="match status" value="1"/>
</dbReference>
<organism evidence="2 3">
    <name type="scientific">Aedes albopictus</name>
    <name type="common">Asian tiger mosquito</name>
    <name type="synonym">Stegomyia albopicta</name>
    <dbReference type="NCBI Taxonomy" id="7160"/>
    <lineage>
        <taxon>Eukaryota</taxon>
        <taxon>Metazoa</taxon>
        <taxon>Ecdysozoa</taxon>
        <taxon>Arthropoda</taxon>
        <taxon>Hexapoda</taxon>
        <taxon>Insecta</taxon>
        <taxon>Pterygota</taxon>
        <taxon>Neoptera</taxon>
        <taxon>Endopterygota</taxon>
        <taxon>Diptera</taxon>
        <taxon>Nematocera</taxon>
        <taxon>Culicoidea</taxon>
        <taxon>Culicidae</taxon>
        <taxon>Culicinae</taxon>
        <taxon>Aedini</taxon>
        <taxon>Aedes</taxon>
        <taxon>Stegomyia</taxon>
    </lineage>
</organism>
<dbReference type="RefSeq" id="XP_019530356.3">
    <property type="nucleotide sequence ID" value="XM_019674811.3"/>
</dbReference>
<dbReference type="EnsemblMetazoa" id="AALFPA23_020339.R30012">
    <property type="protein sequence ID" value="AALFPA23_020339.P30012"/>
    <property type="gene ID" value="AALFPA23_020339"/>
</dbReference>
<dbReference type="InterPro" id="IPR026073">
    <property type="entry name" value="GGNBP2"/>
</dbReference>
<evidence type="ECO:0008006" key="4">
    <source>
        <dbReference type="Google" id="ProtNLM"/>
    </source>
</evidence>
<keyword evidence="3" id="KW-1185">Reference proteome</keyword>